<feature type="domain" description="Response regulatory" evidence="3">
    <location>
        <begin position="15"/>
        <end position="134"/>
    </location>
</feature>
<dbReference type="PROSITE" id="PS50110">
    <property type="entry name" value="RESPONSE_REGULATORY"/>
    <property type="match status" value="1"/>
</dbReference>
<dbReference type="PANTHER" id="PTHR44591:SF25">
    <property type="entry name" value="CHEMOTAXIS TWO-COMPONENT RESPONSE REGULATOR"/>
    <property type="match status" value="1"/>
</dbReference>
<keyword evidence="1 2" id="KW-0597">Phosphoprotein</keyword>
<protein>
    <submittedName>
        <fullName evidence="4">Two-component system chemotaxis response regulator CheY</fullName>
    </submittedName>
</protein>
<dbReference type="InterPro" id="IPR050595">
    <property type="entry name" value="Bact_response_regulator"/>
</dbReference>
<gene>
    <name evidence="4" type="ORF">M2319_001737</name>
</gene>
<feature type="modified residue" description="4-aspartylphosphate" evidence="2">
    <location>
        <position position="65"/>
    </location>
</feature>
<accession>A0ABT3HAI4</accession>
<dbReference type="CDD" id="cd00156">
    <property type="entry name" value="REC"/>
    <property type="match status" value="1"/>
</dbReference>
<keyword evidence="5" id="KW-1185">Reference proteome</keyword>
<organism evidence="4 5">
    <name type="scientific">Rhodobium gokarnense</name>
    <dbReference type="NCBI Taxonomy" id="364296"/>
    <lineage>
        <taxon>Bacteria</taxon>
        <taxon>Pseudomonadati</taxon>
        <taxon>Pseudomonadota</taxon>
        <taxon>Alphaproteobacteria</taxon>
        <taxon>Hyphomicrobiales</taxon>
        <taxon>Rhodobiaceae</taxon>
        <taxon>Rhodobium</taxon>
    </lineage>
</organism>
<proteinExistence type="predicted"/>
<reference evidence="5" key="1">
    <citation type="submission" date="2023-07" db="EMBL/GenBank/DDBJ databases">
        <title>Genome sequencing of Purple Non-Sulfur Bacteria from various extreme environments.</title>
        <authorList>
            <person name="Mayer M."/>
        </authorList>
    </citation>
    <scope>NUCLEOTIDE SEQUENCE [LARGE SCALE GENOMIC DNA]</scope>
    <source>
        <strain evidence="5">DSM 17935</strain>
    </source>
</reference>
<comment type="caution">
    <text evidence="4">The sequence shown here is derived from an EMBL/GenBank/DDBJ whole genome shotgun (WGS) entry which is preliminary data.</text>
</comment>
<dbReference type="EMBL" id="JAOQNS010000004">
    <property type="protein sequence ID" value="MCW2307406.1"/>
    <property type="molecule type" value="Genomic_DNA"/>
</dbReference>
<evidence type="ECO:0000259" key="3">
    <source>
        <dbReference type="PROSITE" id="PS50110"/>
    </source>
</evidence>
<dbReference type="SUPFAM" id="SSF52172">
    <property type="entry name" value="CheY-like"/>
    <property type="match status" value="1"/>
</dbReference>
<evidence type="ECO:0000313" key="5">
    <source>
        <dbReference type="Proteomes" id="UP001209755"/>
    </source>
</evidence>
<sequence length="237" mass="26594">MAHHTAFRRPPEDLDVIIVEDSKPMQTVLRSILMPLRFARTRVFDSADVALQAMLNEPPSLLITDWRMRPTSGFQLLRAIRHEQMAPLCYVPVIFVTAHATRPLVEKAMRAGAHHLLAKPVSPARMHECISWVIRDSRELHAAEDGTVGIEGVREAFDAQHERMKTINRAKAFHQHMERRSNELQGQVDQIMGSQAVGAEPVTATSAAKAKMQVKPVLRSRRAGEAGEFAAVKRRFG</sequence>
<dbReference type="InterPro" id="IPR011006">
    <property type="entry name" value="CheY-like_superfamily"/>
</dbReference>
<dbReference type="Pfam" id="PF00072">
    <property type="entry name" value="Response_reg"/>
    <property type="match status" value="1"/>
</dbReference>
<dbReference type="SMART" id="SM00448">
    <property type="entry name" value="REC"/>
    <property type="match status" value="1"/>
</dbReference>
<evidence type="ECO:0000313" key="4">
    <source>
        <dbReference type="EMBL" id="MCW2307406.1"/>
    </source>
</evidence>
<dbReference type="Gene3D" id="3.40.50.2300">
    <property type="match status" value="1"/>
</dbReference>
<evidence type="ECO:0000256" key="1">
    <source>
        <dbReference type="ARBA" id="ARBA00022553"/>
    </source>
</evidence>
<dbReference type="RefSeq" id="WP_264601063.1">
    <property type="nucleotide sequence ID" value="NZ_JAOQNS010000004.1"/>
</dbReference>
<dbReference type="InterPro" id="IPR001789">
    <property type="entry name" value="Sig_transdc_resp-reg_receiver"/>
</dbReference>
<dbReference type="PANTHER" id="PTHR44591">
    <property type="entry name" value="STRESS RESPONSE REGULATOR PROTEIN 1"/>
    <property type="match status" value="1"/>
</dbReference>
<dbReference type="Proteomes" id="UP001209755">
    <property type="component" value="Unassembled WGS sequence"/>
</dbReference>
<evidence type="ECO:0000256" key="2">
    <source>
        <dbReference type="PROSITE-ProRule" id="PRU00169"/>
    </source>
</evidence>
<name>A0ABT3HAI4_9HYPH</name>